<keyword evidence="4" id="KW-1133">Transmembrane helix</keyword>
<accession>A0A1G7JYI0</accession>
<dbReference type="GO" id="GO:0009847">
    <property type="term" value="P:spore germination"/>
    <property type="evidence" value="ECO:0007669"/>
    <property type="project" value="InterPro"/>
</dbReference>
<name>A0A1G7JYI0_9FIRM</name>
<dbReference type="PANTHER" id="PTHR22550">
    <property type="entry name" value="SPORE GERMINATION PROTEIN"/>
    <property type="match status" value="1"/>
</dbReference>
<evidence type="ECO:0000313" key="5">
    <source>
        <dbReference type="EMBL" id="SDF30006.1"/>
    </source>
</evidence>
<dbReference type="EMBL" id="FNBU01000006">
    <property type="protein sequence ID" value="SDF30006.1"/>
    <property type="molecule type" value="Genomic_DNA"/>
</dbReference>
<dbReference type="PANTHER" id="PTHR22550:SF5">
    <property type="entry name" value="LEUCINE ZIPPER PROTEIN 4"/>
    <property type="match status" value="1"/>
</dbReference>
<evidence type="ECO:0000313" key="6">
    <source>
        <dbReference type="Proteomes" id="UP000243333"/>
    </source>
</evidence>
<keyword evidence="6" id="KW-1185">Reference proteome</keyword>
<keyword evidence="2 4" id="KW-0472">Membrane</keyword>
<dbReference type="OrthoDB" id="9772630at2"/>
<dbReference type="AlphaFoldDB" id="A0A1G7JYI0"/>
<feature type="transmembrane region" description="Helical" evidence="4">
    <location>
        <begin position="475"/>
        <end position="494"/>
    </location>
</feature>
<dbReference type="Proteomes" id="UP000243333">
    <property type="component" value="Unassembled WGS sequence"/>
</dbReference>
<feature type="transmembrane region" description="Helical" evidence="4">
    <location>
        <begin position="530"/>
        <end position="553"/>
    </location>
</feature>
<evidence type="ECO:0000256" key="3">
    <source>
        <dbReference type="SAM" id="MobiDB-lite"/>
    </source>
</evidence>
<gene>
    <name evidence="5" type="ORF">SAMN05660235_01123</name>
</gene>
<evidence type="ECO:0000256" key="2">
    <source>
        <dbReference type="ARBA" id="ARBA00023136"/>
    </source>
</evidence>
<dbReference type="InterPro" id="IPR050768">
    <property type="entry name" value="UPF0353/GerABKA_families"/>
</dbReference>
<feature type="transmembrane region" description="Helical" evidence="4">
    <location>
        <begin position="411"/>
        <end position="430"/>
    </location>
</feature>
<proteinExistence type="inferred from homology"/>
<keyword evidence="4" id="KW-0812">Transmembrane</keyword>
<organism evidence="5 6">
    <name type="scientific">Sporolituus thermophilus DSM 23256</name>
    <dbReference type="NCBI Taxonomy" id="1123285"/>
    <lineage>
        <taxon>Bacteria</taxon>
        <taxon>Bacillati</taxon>
        <taxon>Bacillota</taxon>
        <taxon>Negativicutes</taxon>
        <taxon>Selenomonadales</taxon>
        <taxon>Sporomusaceae</taxon>
        <taxon>Sporolituus</taxon>
    </lineage>
</organism>
<protein>
    <submittedName>
        <fullName evidence="5">Spore germination protein KA</fullName>
    </submittedName>
</protein>
<feature type="transmembrane region" description="Helical" evidence="4">
    <location>
        <begin position="500"/>
        <end position="518"/>
    </location>
</feature>
<dbReference type="RefSeq" id="WP_093688918.1">
    <property type="nucleotide sequence ID" value="NZ_FNBU01000006.1"/>
</dbReference>
<feature type="transmembrane region" description="Helical" evidence="4">
    <location>
        <begin position="369"/>
        <end position="390"/>
    </location>
</feature>
<dbReference type="Pfam" id="PF03323">
    <property type="entry name" value="GerA"/>
    <property type="match status" value="1"/>
</dbReference>
<reference evidence="6" key="1">
    <citation type="submission" date="2016-10" db="EMBL/GenBank/DDBJ databases">
        <authorList>
            <person name="Varghese N."/>
            <person name="Submissions S."/>
        </authorList>
    </citation>
    <scope>NUCLEOTIDE SEQUENCE [LARGE SCALE GENOMIC DNA]</scope>
    <source>
        <strain evidence="6">DSM 23256</strain>
    </source>
</reference>
<dbReference type="InterPro" id="IPR004995">
    <property type="entry name" value="Spore_Ger"/>
</dbReference>
<evidence type="ECO:0000256" key="1">
    <source>
        <dbReference type="ARBA" id="ARBA00005278"/>
    </source>
</evidence>
<sequence length="625" mass="68956">METVFTKAYRAFRNFIVYQPPRQQPPFVLDESESYEREPEADATAPLADAAAQLATLLDYARDLRRVMEKAHAALSRADGKQRLANLAQELELLEQRRQELTPIRLAYDSGSPPLKRTVSASLTENEKILRELYSLPENKDFILRQFEIPAPKPVKAMLAFLDGMVDNKAITLSILQPLQLLSGTDAFNAGDAENIVRTLNEYLPNNEIKVLTEFAQIAKGINDGDTVLFLDGANQALLLGSKGFAKRSVGTPRIEQTVRGAQAAFTENLRTNTSLIRTIFPTSELVTEIFTVGDRAPVKCAIMYLKPVANPKVVAELKRRLTSITTDYISDIGVLEQFIEDHPSIPFPQMLSTERPDRAAVHLAEGRIALLLNGIPFAHILPVSFFSFFHSNEDYGLKFPAGSFMRVLRLLAAFLSVTLPSLYIAINYFHQEALPTELALAIAGAREAVPSPALFEIVLMEFSFELIREAGLRIPGMLGPTIGIVGAIIIGQAAVAANIVSPIMVVIIAITGLASFGTPDYRMAFAFRLIRFVYLVFAAIFGLVGLAVSLLLTTAILCTMKSFGVPYMVPIAPKVTPNLDVVIRGSVFKQERRPDALSPQDSRRQPSISRPWTMEKPVGKEDEP</sequence>
<evidence type="ECO:0000256" key="4">
    <source>
        <dbReference type="SAM" id="Phobius"/>
    </source>
</evidence>
<dbReference type="STRING" id="1123285.SAMN05660235_01123"/>
<feature type="region of interest" description="Disordered" evidence="3">
    <location>
        <begin position="592"/>
        <end position="625"/>
    </location>
</feature>
<dbReference type="GO" id="GO:0016020">
    <property type="term" value="C:membrane"/>
    <property type="evidence" value="ECO:0007669"/>
    <property type="project" value="InterPro"/>
</dbReference>
<comment type="similarity">
    <text evidence="1">Belongs to the GerABKA family.</text>
</comment>